<evidence type="ECO:0000313" key="3">
    <source>
        <dbReference type="Proteomes" id="UP000622166"/>
    </source>
</evidence>
<dbReference type="EMBL" id="BMVW01000022">
    <property type="protein sequence ID" value="GGZ39196.1"/>
    <property type="molecule type" value="Genomic_DNA"/>
</dbReference>
<dbReference type="Proteomes" id="UP000622166">
    <property type="component" value="Unassembled WGS sequence"/>
</dbReference>
<reference evidence="2" key="2">
    <citation type="submission" date="2020-09" db="EMBL/GenBank/DDBJ databases">
        <authorList>
            <person name="Sun Q."/>
            <person name="Ohkuma M."/>
        </authorList>
    </citation>
    <scope>NUCLEOTIDE SEQUENCE</scope>
    <source>
        <strain evidence="2">JCM 4815</strain>
    </source>
</reference>
<comment type="caution">
    <text evidence="2">The sequence shown here is derived from an EMBL/GenBank/DDBJ whole genome shotgun (WGS) entry which is preliminary data.</text>
</comment>
<dbReference type="RefSeq" id="WP_229859802.1">
    <property type="nucleotide sequence ID" value="NZ_BMVW01000022.1"/>
</dbReference>
<proteinExistence type="predicted"/>
<feature type="region of interest" description="Disordered" evidence="1">
    <location>
        <begin position="31"/>
        <end position="62"/>
    </location>
</feature>
<reference evidence="2" key="1">
    <citation type="journal article" date="2014" name="Int. J. Syst. Evol. Microbiol.">
        <title>Complete genome sequence of Corynebacterium casei LMG S-19264T (=DSM 44701T), isolated from a smear-ripened cheese.</title>
        <authorList>
            <consortium name="US DOE Joint Genome Institute (JGI-PGF)"/>
            <person name="Walter F."/>
            <person name="Albersmeier A."/>
            <person name="Kalinowski J."/>
            <person name="Ruckert C."/>
        </authorList>
    </citation>
    <scope>NUCLEOTIDE SEQUENCE</scope>
    <source>
        <strain evidence="2">JCM 4815</strain>
    </source>
</reference>
<feature type="compositionally biased region" description="Pro residues" evidence="1">
    <location>
        <begin position="45"/>
        <end position="56"/>
    </location>
</feature>
<gene>
    <name evidence="2" type="ORF">GCM10010365_69930</name>
</gene>
<keyword evidence="3" id="KW-1185">Reference proteome</keyword>
<accession>A0A918Q9Q7</accession>
<evidence type="ECO:0000313" key="2">
    <source>
        <dbReference type="EMBL" id="GGZ39196.1"/>
    </source>
</evidence>
<dbReference type="AlphaFoldDB" id="A0A918Q9Q7"/>
<organism evidence="2 3">
    <name type="scientific">Streptomyces poonensis</name>
    <dbReference type="NCBI Taxonomy" id="68255"/>
    <lineage>
        <taxon>Bacteria</taxon>
        <taxon>Bacillati</taxon>
        <taxon>Actinomycetota</taxon>
        <taxon>Actinomycetes</taxon>
        <taxon>Kitasatosporales</taxon>
        <taxon>Streptomycetaceae</taxon>
        <taxon>Streptomyces</taxon>
    </lineage>
</organism>
<feature type="region of interest" description="Disordered" evidence="1">
    <location>
        <begin position="77"/>
        <end position="102"/>
    </location>
</feature>
<sequence length="292" mass="31390">MASEALSIVIVSSIVSSIRIRIPRETLVSYSNQGWAQQPQQPQQPGQPPHPTPPPTANTSIDLEIKNRRLRTYDRVKAGEQTTTIRQADPNHPGANRPQGNPLAYVHVPQDVPKGGRTARPPFTVTGLNGELLCSVRSVGGGGGGGTYDVYGGDGAVIGRITRHGGRLLPAPRRVRWTMGSAHGGEPPAGKVGTVKGWVAWTILGLPLYGVAWAIGAAQGLLLLLIGDKEEAKKESVWDLEPPNSTEWRASADPAVVLEYRGGGIYRLTPSRLDHRLAYAQAVLHIWDRGTL</sequence>
<protein>
    <submittedName>
        <fullName evidence="2">Uncharacterized protein</fullName>
    </submittedName>
</protein>
<evidence type="ECO:0000256" key="1">
    <source>
        <dbReference type="SAM" id="MobiDB-lite"/>
    </source>
</evidence>
<name>A0A918Q9Q7_9ACTN</name>